<reference evidence="9" key="1">
    <citation type="journal article" date="2020" name="Stud. Mycol.">
        <title>101 Dothideomycetes genomes: a test case for predicting lifestyles and emergence of pathogens.</title>
        <authorList>
            <person name="Haridas S."/>
            <person name="Albert R."/>
            <person name="Binder M."/>
            <person name="Bloem J."/>
            <person name="Labutti K."/>
            <person name="Salamov A."/>
            <person name="Andreopoulos B."/>
            <person name="Baker S."/>
            <person name="Barry K."/>
            <person name="Bills G."/>
            <person name="Bluhm B."/>
            <person name="Cannon C."/>
            <person name="Castanera R."/>
            <person name="Culley D."/>
            <person name="Daum C."/>
            <person name="Ezra D."/>
            <person name="Gonzalez J."/>
            <person name="Henrissat B."/>
            <person name="Kuo A."/>
            <person name="Liang C."/>
            <person name="Lipzen A."/>
            <person name="Lutzoni F."/>
            <person name="Magnuson J."/>
            <person name="Mondo S."/>
            <person name="Nolan M."/>
            <person name="Ohm R."/>
            <person name="Pangilinan J."/>
            <person name="Park H.-J."/>
            <person name="Ramirez L."/>
            <person name="Alfaro M."/>
            <person name="Sun H."/>
            <person name="Tritt A."/>
            <person name="Yoshinaga Y."/>
            <person name="Zwiers L.-H."/>
            <person name="Turgeon B."/>
            <person name="Goodwin S."/>
            <person name="Spatafora J."/>
            <person name="Crous P."/>
            <person name="Grigoriev I."/>
        </authorList>
    </citation>
    <scope>NUCLEOTIDE SEQUENCE</scope>
    <source>
        <strain evidence="9">CBS 130266</strain>
    </source>
</reference>
<evidence type="ECO:0000313" key="10">
    <source>
        <dbReference type="Proteomes" id="UP000800235"/>
    </source>
</evidence>
<accession>A0A9P4TWB0</accession>
<feature type="transmembrane region" description="Helical" evidence="7">
    <location>
        <begin position="152"/>
        <end position="172"/>
    </location>
</feature>
<feature type="transmembrane region" description="Helical" evidence="7">
    <location>
        <begin position="418"/>
        <end position="437"/>
    </location>
</feature>
<dbReference type="OrthoDB" id="4161376at2759"/>
<feature type="transmembrane region" description="Helical" evidence="7">
    <location>
        <begin position="325"/>
        <end position="350"/>
    </location>
</feature>
<sequence length="579" mass="61641">MTMSEKYDGRHLEQINTRQSESPTGEDLKQVQTLAEVDIENKHAFKGDDSDGKIDWNFRKLLACAFLSMLYTGSQVLLYFVGGSLSFIVKDIGGTVGTGWLPTANTLAIAAVAPFVGYLQDLFGKRYIALFGAMLLCVGCILLGTAQNFGQGVAGMAISGAGAGIGELTGLAGLAEIVPVKYRGYSLAALTAFVFPFTPYVLYSQLLSTYSTWRWGPWISLIYNGITAVGLAVTYFPHAHVRAAGFSNREILKRIDFIGAALSIIGLTLFLVALQAGGYTHPWTSAYVLCTLLIGFLCIVGWILWEWKGAKHPMIPLGLFQGQRVVALAYAVAFVAGMNFFSVLNFWPLMISEVWEADPVQVGLRGLAPGLSVTIGAIFFNSMLSTWQGGAKYILFIAAGILCCFGGAMAVVTPNNEMTVIALGTVSGLGLGGLIVPSATVAMIAAPDALITTCAALSLSVRAVGGSIGYSIYYNIFVNKLTPRLPALVAEYAIKAGLPLTSAEAFVGAYLTAPEKLALVPGVTPAIIAGAHKGLQWAYAEALKYVWYTSIGFGTLAMVCALCIPNTKRFQTNRVAVAL</sequence>
<keyword evidence="5 7" id="KW-0472">Membrane</keyword>
<dbReference type="PANTHER" id="PTHR23501:SF109">
    <property type="entry name" value="MAJOR FACILITATOR SUPERFAMILY (MFS) PROFILE DOMAIN-CONTAINING PROTEIN-RELATED"/>
    <property type="match status" value="1"/>
</dbReference>
<proteinExistence type="predicted"/>
<organism evidence="9 10">
    <name type="scientific">Tothia fuscella</name>
    <dbReference type="NCBI Taxonomy" id="1048955"/>
    <lineage>
        <taxon>Eukaryota</taxon>
        <taxon>Fungi</taxon>
        <taxon>Dikarya</taxon>
        <taxon>Ascomycota</taxon>
        <taxon>Pezizomycotina</taxon>
        <taxon>Dothideomycetes</taxon>
        <taxon>Pleosporomycetidae</taxon>
        <taxon>Venturiales</taxon>
        <taxon>Cylindrosympodiaceae</taxon>
        <taxon>Tothia</taxon>
    </lineage>
</organism>
<feature type="transmembrane region" description="Helical" evidence="7">
    <location>
        <begin position="61"/>
        <end position="80"/>
    </location>
</feature>
<feature type="transmembrane region" description="Helical" evidence="7">
    <location>
        <begin position="393"/>
        <end position="412"/>
    </location>
</feature>
<feature type="transmembrane region" description="Helical" evidence="7">
    <location>
        <begin position="285"/>
        <end position="305"/>
    </location>
</feature>
<evidence type="ECO:0000256" key="5">
    <source>
        <dbReference type="ARBA" id="ARBA00023136"/>
    </source>
</evidence>
<dbReference type="InterPro" id="IPR010573">
    <property type="entry name" value="MFS_Str1/Tri12-like"/>
</dbReference>
<feature type="transmembrane region" description="Helical" evidence="7">
    <location>
        <begin position="362"/>
        <end position="381"/>
    </location>
</feature>
<dbReference type="InterPro" id="IPR020846">
    <property type="entry name" value="MFS_dom"/>
</dbReference>
<dbReference type="Proteomes" id="UP000800235">
    <property type="component" value="Unassembled WGS sequence"/>
</dbReference>
<comment type="caution">
    <text evidence="9">The sequence shown here is derived from an EMBL/GenBank/DDBJ whole genome shotgun (WGS) entry which is preliminary data.</text>
</comment>
<feature type="compositionally biased region" description="Polar residues" evidence="6">
    <location>
        <begin position="14"/>
        <end position="23"/>
    </location>
</feature>
<dbReference type="PANTHER" id="PTHR23501">
    <property type="entry name" value="MAJOR FACILITATOR SUPERFAMILY"/>
    <property type="match status" value="1"/>
</dbReference>
<dbReference type="Gene3D" id="1.20.1250.20">
    <property type="entry name" value="MFS general substrate transporter like domains"/>
    <property type="match status" value="1"/>
</dbReference>
<evidence type="ECO:0000256" key="4">
    <source>
        <dbReference type="ARBA" id="ARBA00022989"/>
    </source>
</evidence>
<name>A0A9P4TWB0_9PEZI</name>
<evidence type="ECO:0000256" key="1">
    <source>
        <dbReference type="ARBA" id="ARBA00004141"/>
    </source>
</evidence>
<evidence type="ECO:0000256" key="6">
    <source>
        <dbReference type="SAM" id="MobiDB-lite"/>
    </source>
</evidence>
<evidence type="ECO:0000256" key="3">
    <source>
        <dbReference type="ARBA" id="ARBA00022692"/>
    </source>
</evidence>
<evidence type="ECO:0000313" key="9">
    <source>
        <dbReference type="EMBL" id="KAF2429064.1"/>
    </source>
</evidence>
<keyword evidence="3 7" id="KW-0812">Transmembrane</keyword>
<feature type="region of interest" description="Disordered" evidence="6">
    <location>
        <begin position="1"/>
        <end position="27"/>
    </location>
</feature>
<evidence type="ECO:0000259" key="8">
    <source>
        <dbReference type="PROSITE" id="PS50850"/>
    </source>
</evidence>
<dbReference type="Pfam" id="PF06609">
    <property type="entry name" value="TRI12"/>
    <property type="match status" value="1"/>
</dbReference>
<dbReference type="InterPro" id="IPR036259">
    <property type="entry name" value="MFS_trans_sf"/>
</dbReference>
<keyword evidence="2" id="KW-0813">Transport</keyword>
<keyword evidence="4 7" id="KW-1133">Transmembrane helix</keyword>
<feature type="transmembrane region" description="Helical" evidence="7">
    <location>
        <begin position="100"/>
        <end position="120"/>
    </location>
</feature>
<feature type="transmembrane region" description="Helical" evidence="7">
    <location>
        <begin position="127"/>
        <end position="146"/>
    </location>
</feature>
<dbReference type="PROSITE" id="PS50850">
    <property type="entry name" value="MFS"/>
    <property type="match status" value="1"/>
</dbReference>
<evidence type="ECO:0000256" key="2">
    <source>
        <dbReference type="ARBA" id="ARBA00022448"/>
    </source>
</evidence>
<comment type="subcellular location">
    <subcellularLocation>
        <location evidence="1">Membrane</location>
        <topology evidence="1">Multi-pass membrane protein</topology>
    </subcellularLocation>
</comment>
<gene>
    <name evidence="9" type="ORF">EJ08DRAFT_635897</name>
</gene>
<feature type="transmembrane region" description="Helical" evidence="7">
    <location>
        <begin position="545"/>
        <end position="564"/>
    </location>
</feature>
<dbReference type="AlphaFoldDB" id="A0A9P4TWB0"/>
<keyword evidence="10" id="KW-1185">Reference proteome</keyword>
<dbReference type="GO" id="GO:0005886">
    <property type="term" value="C:plasma membrane"/>
    <property type="evidence" value="ECO:0007669"/>
    <property type="project" value="TreeGrafter"/>
</dbReference>
<feature type="transmembrane region" description="Helical" evidence="7">
    <location>
        <begin position="215"/>
        <end position="236"/>
    </location>
</feature>
<feature type="transmembrane region" description="Helical" evidence="7">
    <location>
        <begin position="184"/>
        <end position="203"/>
    </location>
</feature>
<evidence type="ECO:0000256" key="7">
    <source>
        <dbReference type="SAM" id="Phobius"/>
    </source>
</evidence>
<dbReference type="GO" id="GO:0022857">
    <property type="term" value="F:transmembrane transporter activity"/>
    <property type="evidence" value="ECO:0007669"/>
    <property type="project" value="InterPro"/>
</dbReference>
<feature type="transmembrane region" description="Helical" evidence="7">
    <location>
        <begin position="449"/>
        <end position="473"/>
    </location>
</feature>
<dbReference type="EMBL" id="MU007050">
    <property type="protein sequence ID" value="KAF2429064.1"/>
    <property type="molecule type" value="Genomic_DNA"/>
</dbReference>
<feature type="transmembrane region" description="Helical" evidence="7">
    <location>
        <begin position="257"/>
        <end position="279"/>
    </location>
</feature>
<feature type="domain" description="Major facilitator superfamily (MFS) profile" evidence="8">
    <location>
        <begin position="61"/>
        <end position="517"/>
    </location>
</feature>
<feature type="compositionally biased region" description="Basic and acidic residues" evidence="6">
    <location>
        <begin position="1"/>
        <end position="13"/>
    </location>
</feature>
<protein>
    <submittedName>
        <fullName evidence="9">Major facilitator superfamily transporter</fullName>
    </submittedName>
</protein>
<dbReference type="SUPFAM" id="SSF103473">
    <property type="entry name" value="MFS general substrate transporter"/>
    <property type="match status" value="2"/>
</dbReference>